<protein>
    <submittedName>
        <fullName evidence="1">Uncharacterized protein</fullName>
    </submittedName>
</protein>
<accession>A0A7U3UYC2</accession>
<gene>
    <name evidence="1" type="ORF">RVR_8249</name>
</gene>
<reference evidence="1 2" key="3">
    <citation type="journal article" date="2011" name="Nat. Chem. Biol.">
        <title>Reveromycin A biosynthesis uses RevG and RevJ for stereospecific spiroacetal formation.</title>
        <authorList>
            <person name="Takahashi S."/>
            <person name="Toyoda A."/>
            <person name="Sekiyama Y."/>
            <person name="Takagi H."/>
            <person name="Nogawa T."/>
            <person name="Uramoto M."/>
            <person name="Suzuki R."/>
            <person name="Koshino H."/>
            <person name="Kumano T."/>
            <person name="Panthee S."/>
            <person name="Dairi T."/>
            <person name="Ishikawa J."/>
            <person name="Ikeda H."/>
            <person name="Sakaki Y."/>
            <person name="Osada H."/>
        </authorList>
    </citation>
    <scope>NUCLEOTIDE SEQUENCE [LARGE SCALE GENOMIC DNA]</scope>
    <source>
        <strain evidence="1 2">SN-593</strain>
    </source>
</reference>
<sequence length="170" mass="18534">MTNAIDPFWAQLLAEEAAARGRVADPSACGTCRQRAAAGEQVEHDACAQRAVLTPAPDAPSWEAITFMTREELEALPARFHTPVFLDTASPSAWVCAVCWGDGWVSQWPCKTATEKGTEVFTPEHHVKELAPVASLRTCGAPIPEAQRRAYCSDRCRWADDDHGPNGDDQ</sequence>
<dbReference type="Proteomes" id="UP000595703">
    <property type="component" value="Chromosome"/>
</dbReference>
<proteinExistence type="predicted"/>
<organism evidence="1 2">
    <name type="scientific">Actinacidiphila reveromycinica</name>
    <dbReference type="NCBI Taxonomy" id="659352"/>
    <lineage>
        <taxon>Bacteria</taxon>
        <taxon>Bacillati</taxon>
        <taxon>Actinomycetota</taxon>
        <taxon>Actinomycetes</taxon>
        <taxon>Kitasatosporales</taxon>
        <taxon>Streptomycetaceae</taxon>
        <taxon>Actinacidiphila</taxon>
    </lineage>
</organism>
<name>A0A7U3UYC2_9ACTN</name>
<keyword evidence="2" id="KW-1185">Reference proteome</keyword>
<dbReference type="KEGG" id="arev:RVR_8249"/>
<dbReference type="AlphaFoldDB" id="A0A7U3UYC2"/>
<dbReference type="RefSeq" id="WP_202236969.1">
    <property type="nucleotide sequence ID" value="NZ_AP018365.1"/>
</dbReference>
<evidence type="ECO:0000313" key="2">
    <source>
        <dbReference type="Proteomes" id="UP000595703"/>
    </source>
</evidence>
<reference evidence="1 2" key="1">
    <citation type="journal article" date="2010" name="J. Bacteriol.">
        <title>Biochemical characterization of a novel indole prenyltransferase from Streptomyces sp. SN-593.</title>
        <authorList>
            <person name="Takahashi S."/>
            <person name="Takagi H."/>
            <person name="Toyoda A."/>
            <person name="Uramoto M."/>
            <person name="Nogawa T."/>
            <person name="Ueki M."/>
            <person name="Sakaki Y."/>
            <person name="Osada H."/>
        </authorList>
    </citation>
    <scope>NUCLEOTIDE SEQUENCE [LARGE SCALE GENOMIC DNA]</scope>
    <source>
        <strain evidence="1 2">SN-593</strain>
    </source>
</reference>
<dbReference type="EMBL" id="AP018365">
    <property type="protein sequence ID" value="BBB01018.1"/>
    <property type="molecule type" value="Genomic_DNA"/>
</dbReference>
<reference evidence="1 2" key="4">
    <citation type="journal article" date="2020" name="Sci. Rep.">
        <title>beta-carboline chemical signals induce reveromycin production through a LuxR family regulator in Streptomyces sp. SN-593.</title>
        <authorList>
            <person name="Panthee S."/>
            <person name="Kito N."/>
            <person name="Hayashi T."/>
            <person name="Shimizu T."/>
            <person name="Ishikawa J."/>
            <person name="Hamamoto H."/>
            <person name="Osada H."/>
            <person name="Takahashi S."/>
        </authorList>
    </citation>
    <scope>NUCLEOTIDE SEQUENCE [LARGE SCALE GENOMIC DNA]</scope>
    <source>
        <strain evidence="1 2">SN-593</strain>
    </source>
</reference>
<evidence type="ECO:0000313" key="1">
    <source>
        <dbReference type="EMBL" id="BBB01018.1"/>
    </source>
</evidence>
<reference evidence="1 2" key="2">
    <citation type="journal article" date="2011" name="J. Antibiot.">
        <title>Furaquinocins I and J: novel polyketide isoprenoid hybrid compounds from Streptomyces reveromyceticus SN-593.</title>
        <authorList>
            <person name="Panthee S."/>
            <person name="Takahashi S."/>
            <person name="Takagi H."/>
            <person name="Nogawa T."/>
            <person name="Oowada E."/>
            <person name="Uramoto M."/>
            <person name="Osada H."/>
        </authorList>
    </citation>
    <scope>NUCLEOTIDE SEQUENCE [LARGE SCALE GENOMIC DNA]</scope>
    <source>
        <strain evidence="1 2">SN-593</strain>
    </source>
</reference>